<dbReference type="InterPro" id="IPR015943">
    <property type="entry name" value="WD40/YVTN_repeat-like_dom_sf"/>
</dbReference>
<dbReference type="InterPro" id="IPR039328">
    <property type="entry name" value="WDR89"/>
</dbReference>
<dbReference type="Gene3D" id="2.60.40.790">
    <property type="match status" value="1"/>
</dbReference>
<evidence type="ECO:0000259" key="5">
    <source>
        <dbReference type="PROSITE" id="PS51203"/>
    </source>
</evidence>
<reference evidence="6 7" key="1">
    <citation type="journal article" date="2023" name="Hortic Res">
        <title>The complete reference genome for grapevine (Vitis vinifera L.) genetics and breeding.</title>
        <authorList>
            <person name="Shi X."/>
            <person name="Cao S."/>
            <person name="Wang X."/>
            <person name="Huang S."/>
            <person name="Wang Y."/>
            <person name="Liu Z."/>
            <person name="Liu W."/>
            <person name="Leng X."/>
            <person name="Peng Y."/>
            <person name="Wang N."/>
            <person name="Wang Y."/>
            <person name="Ma Z."/>
            <person name="Xu X."/>
            <person name="Zhang F."/>
            <person name="Xue H."/>
            <person name="Zhong H."/>
            <person name="Wang Y."/>
            <person name="Zhang K."/>
            <person name="Velt A."/>
            <person name="Avia K."/>
            <person name="Holtgrawe D."/>
            <person name="Grimplet J."/>
            <person name="Matus J.T."/>
            <person name="Ware D."/>
            <person name="Wu X."/>
            <person name="Wang H."/>
            <person name="Liu C."/>
            <person name="Fang Y."/>
            <person name="Rustenholz C."/>
            <person name="Cheng Z."/>
            <person name="Xiao H."/>
            <person name="Zhou Y."/>
        </authorList>
    </citation>
    <scope>NUCLEOTIDE SEQUENCE [LARGE SCALE GENOMIC DNA]</scope>
    <source>
        <strain evidence="7">cv. Pinot noir / PN40024</strain>
        <tissue evidence="6">Leaf</tissue>
    </source>
</reference>
<dbReference type="SMART" id="SM00320">
    <property type="entry name" value="WD40"/>
    <property type="match status" value="3"/>
</dbReference>
<protein>
    <recommendedName>
        <fullName evidence="5">CS domain-containing protein</fullName>
    </recommendedName>
</protein>
<feature type="domain" description="CS" evidence="5">
    <location>
        <begin position="2"/>
        <end position="91"/>
    </location>
</feature>
<name>A0ABY9C842_VITVI</name>
<dbReference type="Gene3D" id="2.130.10.10">
    <property type="entry name" value="YVTN repeat-like/Quinoprotein amine dehydrogenase"/>
    <property type="match status" value="1"/>
</dbReference>
<dbReference type="PANTHER" id="PTHR22889:SF0">
    <property type="entry name" value="WD REPEAT-CONTAINING PROTEIN 89"/>
    <property type="match status" value="1"/>
</dbReference>
<organism evidence="6 7">
    <name type="scientific">Vitis vinifera</name>
    <name type="common">Grape</name>
    <dbReference type="NCBI Taxonomy" id="29760"/>
    <lineage>
        <taxon>Eukaryota</taxon>
        <taxon>Viridiplantae</taxon>
        <taxon>Streptophyta</taxon>
        <taxon>Embryophyta</taxon>
        <taxon>Tracheophyta</taxon>
        <taxon>Spermatophyta</taxon>
        <taxon>Magnoliopsida</taxon>
        <taxon>eudicotyledons</taxon>
        <taxon>Gunneridae</taxon>
        <taxon>Pentapetalae</taxon>
        <taxon>rosids</taxon>
        <taxon>Vitales</taxon>
        <taxon>Vitaceae</taxon>
        <taxon>Viteae</taxon>
        <taxon>Vitis</taxon>
    </lineage>
</organism>
<keyword evidence="7" id="KW-1185">Reference proteome</keyword>
<dbReference type="CDD" id="cd06465">
    <property type="entry name" value="p23_hB-ind1_like"/>
    <property type="match status" value="1"/>
</dbReference>
<dbReference type="Pfam" id="PF00400">
    <property type="entry name" value="WD40"/>
    <property type="match status" value="1"/>
</dbReference>
<evidence type="ECO:0000313" key="7">
    <source>
        <dbReference type="Proteomes" id="UP001227230"/>
    </source>
</evidence>
<feature type="repeat" description="WD" evidence="3">
    <location>
        <begin position="302"/>
        <end position="345"/>
    </location>
</feature>
<dbReference type="SUPFAM" id="SSF49764">
    <property type="entry name" value="HSP20-like chaperones"/>
    <property type="match status" value="1"/>
</dbReference>
<dbReference type="InterPro" id="IPR001680">
    <property type="entry name" value="WD40_rpt"/>
</dbReference>
<dbReference type="EMBL" id="CP126654">
    <property type="protein sequence ID" value="WJZ90335.1"/>
    <property type="molecule type" value="Genomic_DNA"/>
</dbReference>
<keyword evidence="1 3" id="KW-0853">WD repeat</keyword>
<evidence type="ECO:0000256" key="1">
    <source>
        <dbReference type="ARBA" id="ARBA00022574"/>
    </source>
</evidence>
<dbReference type="Pfam" id="PF04969">
    <property type="entry name" value="CS"/>
    <property type="match status" value="1"/>
</dbReference>
<dbReference type="Proteomes" id="UP001227230">
    <property type="component" value="Chromosome 7"/>
</dbReference>
<gene>
    <name evidence="6" type="ORF">VitviT2T_009486</name>
</gene>
<evidence type="ECO:0000256" key="4">
    <source>
        <dbReference type="SAM" id="MobiDB-lite"/>
    </source>
</evidence>
<evidence type="ECO:0000313" key="6">
    <source>
        <dbReference type="EMBL" id="WJZ90335.1"/>
    </source>
</evidence>
<dbReference type="InterPro" id="IPR008978">
    <property type="entry name" value="HSP20-like_chaperone"/>
</dbReference>
<proteinExistence type="predicted"/>
<evidence type="ECO:0000256" key="2">
    <source>
        <dbReference type="ARBA" id="ARBA00022737"/>
    </source>
</evidence>
<dbReference type="PANTHER" id="PTHR22889">
    <property type="entry name" value="WD REPEAT-CONTAINING PROTEIN 89"/>
    <property type="match status" value="1"/>
</dbReference>
<dbReference type="PROSITE" id="PS50294">
    <property type="entry name" value="WD_REPEATS_REGION"/>
    <property type="match status" value="1"/>
</dbReference>
<evidence type="ECO:0000256" key="3">
    <source>
        <dbReference type="PROSITE-ProRule" id="PRU00221"/>
    </source>
</evidence>
<dbReference type="PROSITE" id="PS50082">
    <property type="entry name" value="WD_REPEATS_2"/>
    <property type="match status" value="1"/>
</dbReference>
<feature type="region of interest" description="Disordered" evidence="4">
    <location>
        <begin position="136"/>
        <end position="170"/>
    </location>
</feature>
<dbReference type="SUPFAM" id="SSF50978">
    <property type="entry name" value="WD40 repeat-like"/>
    <property type="match status" value="1"/>
</dbReference>
<accession>A0ABY9C842</accession>
<feature type="compositionally biased region" description="Basic and acidic residues" evidence="4">
    <location>
        <begin position="154"/>
        <end position="169"/>
    </location>
</feature>
<feature type="compositionally biased region" description="Polar residues" evidence="4">
    <location>
        <begin position="198"/>
        <end position="222"/>
    </location>
</feature>
<dbReference type="InterPro" id="IPR007052">
    <property type="entry name" value="CS_dom"/>
</dbReference>
<feature type="region of interest" description="Disordered" evidence="4">
    <location>
        <begin position="198"/>
        <end position="226"/>
    </location>
</feature>
<feature type="compositionally biased region" description="Acidic residues" evidence="4">
    <location>
        <begin position="141"/>
        <end position="153"/>
    </location>
</feature>
<keyword evidence="2" id="KW-0677">Repeat</keyword>
<dbReference type="InterPro" id="IPR036322">
    <property type="entry name" value="WD40_repeat_dom_sf"/>
</dbReference>
<dbReference type="PROSITE" id="PS51203">
    <property type="entry name" value="CS"/>
    <property type="match status" value="1"/>
</dbReference>
<sequence>MSRHPEVKWAQRADKVFITVLLPDAKNAKVNLEPDGDFTFSASAGAENHLYELKLDLFDKVNVEESKINIGVRSIFCVVEKAEKGWWKKLLRGDEKAPHYLKVDWDKWVDEDEDTGLGDLDLGGMDFSKFAGMEGMGGDAMGDDLDDTDDEEEVSKPAEENSENPDEHGQSLVRILSLDIAFKGCDWLRKISRLNSISQKQTQKPFQHSRRGSSSPSITLPQRNRERVMETTEMDAMEEEEPQPNPNSLKRFALKNSIQTNFGDDYVFQIVARDDWTAMAVSLSTNAVKLYSPVTGQYLGECRGHSTTINHISFSGPGNSHILHSCSSDGTIRAWDTRTFNQVLCISAGSSQEVFSFSIGGLGDYLLAAGCKSQILFWDWRNKKQVACLEDSHVDDVTQVHFVPSDKNKLVSASVDGLICTFDTVGDINDDDHLESVINVDTSIGKVGFLGDTYQKLWCLTHIETLSVWDWKEARIEANFQDARSLASDSWTLDRVNYFVDCHYSGDDQRLWVIGGTNAGTLGYFPVNYQGMGAIGPPEAVLEGGHTGVVRSVLPMSSKQIGTAQSQGIFGWTGGEDGRLCCWFSDGSPETNRSWISSEFVMKSPRTCKKNRHLPY</sequence>